<accession>A0AAJ2RTZ1</accession>
<evidence type="ECO:0000313" key="1">
    <source>
        <dbReference type="EMBL" id="MDX5978408.1"/>
    </source>
</evidence>
<sequence length="68" mass="7767">MKSPLDTLRGSILSQVDIVASSHENEWEVLSHSPRYTLDELLYQCDPAAPEIEDIIAWQDLKKVGREE</sequence>
<protein>
    <submittedName>
        <fullName evidence="1">Uncharacterized protein</fullName>
    </submittedName>
</protein>
<dbReference type="GeneID" id="303166359"/>
<reference evidence="1" key="1">
    <citation type="submission" date="2023-11" db="EMBL/GenBank/DDBJ databases">
        <title>MicrobeMod: A computational toolkit for identifying prokaryotic methylation and restriction-modification with nanopore sequencing.</title>
        <authorList>
            <person name="Crits-Christoph A."/>
            <person name="Kang S.C."/>
            <person name="Lee H."/>
            <person name="Ostrov N."/>
        </authorList>
    </citation>
    <scope>NUCLEOTIDE SEQUENCE</scope>
    <source>
        <strain evidence="1">ATCC BAA-953</strain>
    </source>
</reference>
<proteinExistence type="predicted"/>
<dbReference type="AlphaFoldDB" id="A0AAJ2RTZ1"/>
<evidence type="ECO:0000313" key="2">
    <source>
        <dbReference type="Proteomes" id="UP001276761"/>
    </source>
</evidence>
<dbReference type="RefSeq" id="WP_198350066.1">
    <property type="nucleotide sequence ID" value="NZ_JABASV010000013.1"/>
</dbReference>
<comment type="caution">
    <text evidence="1">The sequence shown here is derived from an EMBL/GenBank/DDBJ whole genome shotgun (WGS) entry which is preliminary data.</text>
</comment>
<name>A0AAJ2RTZ1_9GAMM</name>
<organism evidence="1 2">
    <name type="scientific">Vreelandella alkaliphila</name>
    <dbReference type="NCBI Taxonomy" id="272774"/>
    <lineage>
        <taxon>Bacteria</taxon>
        <taxon>Pseudomonadati</taxon>
        <taxon>Pseudomonadota</taxon>
        <taxon>Gammaproteobacteria</taxon>
        <taxon>Oceanospirillales</taxon>
        <taxon>Halomonadaceae</taxon>
        <taxon>Vreelandella</taxon>
    </lineage>
</organism>
<dbReference type="Proteomes" id="UP001276761">
    <property type="component" value="Unassembled WGS sequence"/>
</dbReference>
<gene>
    <name evidence="1" type="ORF">SIL78_12635</name>
</gene>
<dbReference type="EMBL" id="JAWXXT010000001">
    <property type="protein sequence ID" value="MDX5978408.1"/>
    <property type="molecule type" value="Genomic_DNA"/>
</dbReference>